<comment type="subcellular location">
    <subcellularLocation>
        <location evidence="8">Cytoplasm</location>
    </subcellularLocation>
</comment>
<gene>
    <name evidence="8" type="primary">mobA</name>
    <name evidence="10" type="ORF">AU381_15905</name>
</gene>
<evidence type="ECO:0000256" key="1">
    <source>
        <dbReference type="ARBA" id="ARBA00022490"/>
    </source>
</evidence>
<proteinExistence type="inferred from homology"/>
<dbReference type="GO" id="GO:0005525">
    <property type="term" value="F:GTP binding"/>
    <property type="evidence" value="ECO:0007669"/>
    <property type="project" value="UniProtKB-UniRule"/>
</dbReference>
<dbReference type="HAMAP" id="MF_00316">
    <property type="entry name" value="MobA"/>
    <property type="match status" value="1"/>
</dbReference>
<reference evidence="10 11" key="1">
    <citation type="journal article" date="2016" name="Int. J. Syst. Evol. Microbiol.">
        <title>Ensifer glycinis sp. nov., an novel rhizobial species associated with Glycine spp.</title>
        <authorList>
            <person name="Yan H."/>
            <person name="Yan J."/>
            <person name="Sui X.H."/>
            <person name="Wang E.T."/>
            <person name="Chen W.X."/>
            <person name="Zhang X.X."/>
            <person name="Chen W.F."/>
        </authorList>
    </citation>
    <scope>NUCLEOTIDE SEQUENCE [LARGE SCALE GENOMIC DNA]</scope>
    <source>
        <strain evidence="10 11">CCBAU 23380</strain>
    </source>
</reference>
<evidence type="ECO:0000256" key="3">
    <source>
        <dbReference type="ARBA" id="ARBA00022723"/>
    </source>
</evidence>
<feature type="binding site" evidence="8">
    <location>
        <position position="110"/>
    </location>
    <ligand>
        <name>GTP</name>
        <dbReference type="ChEBI" id="CHEBI:37565"/>
    </ligand>
</feature>
<dbReference type="RefSeq" id="WP_064240492.1">
    <property type="nucleotide sequence ID" value="NZ_LPUX01000050.1"/>
</dbReference>
<dbReference type="CDD" id="cd02503">
    <property type="entry name" value="MobA"/>
    <property type="match status" value="1"/>
</dbReference>
<evidence type="ECO:0000256" key="8">
    <source>
        <dbReference type="HAMAP-Rule" id="MF_00316"/>
    </source>
</evidence>
<comment type="subunit">
    <text evidence="8">Monomer.</text>
</comment>
<evidence type="ECO:0000256" key="7">
    <source>
        <dbReference type="ARBA" id="ARBA00023150"/>
    </source>
</evidence>
<dbReference type="GO" id="GO:0061603">
    <property type="term" value="F:molybdenum cofactor guanylyltransferase activity"/>
    <property type="evidence" value="ECO:0007669"/>
    <property type="project" value="UniProtKB-EC"/>
</dbReference>
<sequence length="219" mass="23138">MAGNAADANRRPPAVILAGGRSSRMGRPKAAVVLGGQTMLARVVDRLSPQAASIAVNLNADPGIALPSDHPVIADTIPGLPGPLAGVLAALHHASKTAPSASHVLTVPIDAPFFPAALAARLQGALLAGDEIAVAWSVGEMHPLFALWPVAIADDLEAWIRMDEKRRVRAFIARHPSVAVDFPITATKAGPLDPFFNVNTPQQLEEAEEWLNRLEDFEL</sequence>
<dbReference type="NCBIfam" id="TIGR02665">
    <property type="entry name" value="molyb_mobA"/>
    <property type="match status" value="1"/>
</dbReference>
<dbReference type="EC" id="2.7.7.77" evidence="8"/>
<evidence type="ECO:0000256" key="4">
    <source>
        <dbReference type="ARBA" id="ARBA00022741"/>
    </source>
</evidence>
<evidence type="ECO:0000259" key="9">
    <source>
        <dbReference type="Pfam" id="PF12804"/>
    </source>
</evidence>
<dbReference type="EMBL" id="LPUX01000050">
    <property type="protein sequence ID" value="OAP42655.1"/>
    <property type="molecule type" value="Genomic_DNA"/>
</dbReference>
<name>A0A178Y7H3_9HYPH</name>
<keyword evidence="4 8" id="KW-0547">Nucleotide-binding</keyword>
<dbReference type="PANTHER" id="PTHR19136:SF81">
    <property type="entry name" value="MOLYBDENUM COFACTOR GUANYLYLTRANSFERASE"/>
    <property type="match status" value="1"/>
</dbReference>
<keyword evidence="6 8" id="KW-0342">GTP-binding</keyword>
<comment type="cofactor">
    <cofactor evidence="8">
        <name>Mg(2+)</name>
        <dbReference type="ChEBI" id="CHEBI:18420"/>
    </cofactor>
</comment>
<dbReference type="GO" id="GO:1902758">
    <property type="term" value="P:bis(molybdopterin guanine dinucleotide)molybdenum biosynthetic process"/>
    <property type="evidence" value="ECO:0007669"/>
    <property type="project" value="TreeGrafter"/>
</dbReference>
<dbReference type="AlphaFoldDB" id="A0A178Y7H3"/>
<dbReference type="GO" id="GO:0005737">
    <property type="term" value="C:cytoplasm"/>
    <property type="evidence" value="ECO:0007669"/>
    <property type="project" value="UniProtKB-SubCell"/>
</dbReference>
<dbReference type="OrthoDB" id="9788394at2"/>
<keyword evidence="11" id="KW-1185">Reference proteome</keyword>
<dbReference type="InterPro" id="IPR029044">
    <property type="entry name" value="Nucleotide-diphossugar_trans"/>
</dbReference>
<comment type="domain">
    <text evidence="8">The N-terminal domain determines nucleotide recognition and specific binding, while the C-terminal domain determines the specific binding to the target protein.</text>
</comment>
<feature type="domain" description="MobA-like NTP transferase" evidence="9">
    <location>
        <begin position="14"/>
        <end position="176"/>
    </location>
</feature>
<dbReference type="InterPro" id="IPR013482">
    <property type="entry name" value="Molybde_CF_guanTrfase"/>
</dbReference>
<evidence type="ECO:0000256" key="5">
    <source>
        <dbReference type="ARBA" id="ARBA00022842"/>
    </source>
</evidence>
<evidence type="ECO:0000256" key="2">
    <source>
        <dbReference type="ARBA" id="ARBA00022679"/>
    </source>
</evidence>
<protein>
    <recommendedName>
        <fullName evidence="8">Molybdenum cofactor guanylyltransferase</fullName>
        <shortName evidence="8">MoCo guanylyltransferase</shortName>
        <ecNumber evidence="8">2.7.7.77</ecNumber>
    </recommendedName>
    <alternativeName>
        <fullName evidence="8">GTP:molybdopterin guanylyltransferase</fullName>
    </alternativeName>
    <alternativeName>
        <fullName evidence="8">Mo-MPT guanylyltransferase</fullName>
    </alternativeName>
    <alternativeName>
        <fullName evidence="8">Molybdopterin guanylyltransferase</fullName>
    </alternativeName>
    <alternativeName>
        <fullName evidence="8">Molybdopterin-guanine dinucleotide synthase</fullName>
        <shortName evidence="8">MGD synthase</shortName>
    </alternativeName>
</protein>
<comment type="function">
    <text evidence="8">Transfers a GMP moiety from GTP to Mo-molybdopterin (Mo-MPT) cofactor (Moco or molybdenum cofactor) to form Mo-molybdopterin guanine dinucleotide (Mo-MGD) cofactor.</text>
</comment>
<comment type="catalytic activity">
    <reaction evidence="8">
        <text>Mo-molybdopterin + GTP + H(+) = Mo-molybdopterin guanine dinucleotide + diphosphate</text>
        <dbReference type="Rhea" id="RHEA:34243"/>
        <dbReference type="ChEBI" id="CHEBI:15378"/>
        <dbReference type="ChEBI" id="CHEBI:33019"/>
        <dbReference type="ChEBI" id="CHEBI:37565"/>
        <dbReference type="ChEBI" id="CHEBI:71302"/>
        <dbReference type="ChEBI" id="CHEBI:71310"/>
        <dbReference type="EC" id="2.7.7.77"/>
    </reaction>
</comment>
<dbReference type="PANTHER" id="PTHR19136">
    <property type="entry name" value="MOLYBDENUM COFACTOR GUANYLYLTRANSFERASE"/>
    <property type="match status" value="1"/>
</dbReference>
<feature type="binding site" evidence="8">
    <location>
        <position position="57"/>
    </location>
    <ligand>
        <name>GTP</name>
        <dbReference type="ChEBI" id="CHEBI:37565"/>
    </ligand>
</feature>
<keyword evidence="1 8" id="KW-0963">Cytoplasm</keyword>
<dbReference type="Proteomes" id="UP000094025">
    <property type="component" value="Unassembled WGS sequence"/>
</dbReference>
<keyword evidence="3 8" id="KW-0479">Metal-binding</keyword>
<dbReference type="InterPro" id="IPR025877">
    <property type="entry name" value="MobA-like_NTP_Trfase"/>
</dbReference>
<keyword evidence="10" id="KW-0548">Nucleotidyltransferase</keyword>
<feature type="binding site" evidence="8">
    <location>
        <begin position="17"/>
        <end position="19"/>
    </location>
    <ligand>
        <name>GTP</name>
        <dbReference type="ChEBI" id="CHEBI:37565"/>
    </ligand>
</feature>
<accession>A0A178Y7H3</accession>
<feature type="binding site" evidence="8">
    <location>
        <position position="110"/>
    </location>
    <ligand>
        <name>Mg(2+)</name>
        <dbReference type="ChEBI" id="CHEBI:18420"/>
    </ligand>
</feature>
<dbReference type="Pfam" id="PF12804">
    <property type="entry name" value="NTP_transf_3"/>
    <property type="match status" value="1"/>
</dbReference>
<comment type="caution">
    <text evidence="10">The sequence shown here is derived from an EMBL/GenBank/DDBJ whole genome shotgun (WGS) entry which is preliminary data.</text>
</comment>
<keyword evidence="7 8" id="KW-0501">Molybdenum cofactor biosynthesis</keyword>
<organism evidence="10 11">
    <name type="scientific">Sinorhizobium glycinis</name>
    <dbReference type="NCBI Taxonomy" id="1472378"/>
    <lineage>
        <taxon>Bacteria</taxon>
        <taxon>Pseudomonadati</taxon>
        <taxon>Pseudomonadota</taxon>
        <taxon>Alphaproteobacteria</taxon>
        <taxon>Hyphomicrobiales</taxon>
        <taxon>Rhizobiaceae</taxon>
        <taxon>Sinorhizobium/Ensifer group</taxon>
        <taxon>Sinorhizobium</taxon>
    </lineage>
</organism>
<feature type="binding site" evidence="8">
    <location>
        <position position="29"/>
    </location>
    <ligand>
        <name>GTP</name>
        <dbReference type="ChEBI" id="CHEBI:37565"/>
    </ligand>
</feature>
<evidence type="ECO:0000313" key="10">
    <source>
        <dbReference type="EMBL" id="OAP42655.1"/>
    </source>
</evidence>
<feature type="binding site" evidence="8">
    <location>
        <position position="75"/>
    </location>
    <ligand>
        <name>GTP</name>
        <dbReference type="ChEBI" id="CHEBI:37565"/>
    </ligand>
</feature>
<evidence type="ECO:0000256" key="6">
    <source>
        <dbReference type="ARBA" id="ARBA00023134"/>
    </source>
</evidence>
<dbReference type="GO" id="GO:0046872">
    <property type="term" value="F:metal ion binding"/>
    <property type="evidence" value="ECO:0007669"/>
    <property type="project" value="UniProtKB-KW"/>
</dbReference>
<dbReference type="SUPFAM" id="SSF53448">
    <property type="entry name" value="Nucleotide-diphospho-sugar transferases"/>
    <property type="match status" value="1"/>
</dbReference>
<comment type="similarity">
    <text evidence="8">Belongs to the MobA family.</text>
</comment>
<keyword evidence="2 8" id="KW-0808">Transferase</keyword>
<evidence type="ECO:0000313" key="11">
    <source>
        <dbReference type="Proteomes" id="UP000094025"/>
    </source>
</evidence>
<dbReference type="STRING" id="1472378.AU381_15905"/>
<dbReference type="Gene3D" id="3.90.550.10">
    <property type="entry name" value="Spore Coat Polysaccharide Biosynthesis Protein SpsA, Chain A"/>
    <property type="match status" value="1"/>
</dbReference>
<keyword evidence="5 8" id="KW-0460">Magnesium</keyword>